<proteinExistence type="predicted"/>
<name>A0ABS4TP28_9PSEU</name>
<organism evidence="2 3">
    <name type="scientific">Kibdelosporangium banguiense</name>
    <dbReference type="NCBI Taxonomy" id="1365924"/>
    <lineage>
        <taxon>Bacteria</taxon>
        <taxon>Bacillati</taxon>
        <taxon>Actinomycetota</taxon>
        <taxon>Actinomycetes</taxon>
        <taxon>Pseudonocardiales</taxon>
        <taxon>Pseudonocardiaceae</taxon>
        <taxon>Kibdelosporangium</taxon>
    </lineage>
</organism>
<sequence>MITNLVHQSVDGFICGPNGEFDWPVFGAEMSAYANEASEKATHFLYGRGVWELMSGYWPTADEVSTHPHDVRFAKLWREKSKIVVSTTVAKAEWNTQVVTDVDELAAIPGDKIMFGGSGLAASLTARRMIDEYLVFVHPVVLGGGKPNFKDPAARIDLDLAETRLLDEKVVLLRYQR</sequence>
<evidence type="ECO:0000313" key="3">
    <source>
        <dbReference type="Proteomes" id="UP001519332"/>
    </source>
</evidence>
<dbReference type="SUPFAM" id="SSF53597">
    <property type="entry name" value="Dihydrofolate reductase-like"/>
    <property type="match status" value="1"/>
</dbReference>
<dbReference type="RefSeq" id="WP_209643252.1">
    <property type="nucleotide sequence ID" value="NZ_JAGINW010000001.1"/>
</dbReference>
<keyword evidence="3" id="KW-1185">Reference proteome</keyword>
<dbReference type="PANTHER" id="PTHR38011">
    <property type="entry name" value="DIHYDROFOLATE REDUCTASE FAMILY PROTEIN (AFU_ORTHOLOGUE AFUA_8G06820)"/>
    <property type="match status" value="1"/>
</dbReference>
<dbReference type="Proteomes" id="UP001519332">
    <property type="component" value="Unassembled WGS sequence"/>
</dbReference>
<reference evidence="2 3" key="1">
    <citation type="submission" date="2021-03" db="EMBL/GenBank/DDBJ databases">
        <title>Sequencing the genomes of 1000 actinobacteria strains.</title>
        <authorList>
            <person name="Klenk H.-P."/>
        </authorList>
    </citation>
    <scope>NUCLEOTIDE SEQUENCE [LARGE SCALE GENOMIC DNA]</scope>
    <source>
        <strain evidence="2 3">DSM 46670</strain>
    </source>
</reference>
<gene>
    <name evidence="2" type="ORF">JOF56_006540</name>
</gene>
<dbReference type="EMBL" id="JAGINW010000001">
    <property type="protein sequence ID" value="MBP2326155.1"/>
    <property type="molecule type" value="Genomic_DNA"/>
</dbReference>
<evidence type="ECO:0000259" key="1">
    <source>
        <dbReference type="Pfam" id="PF01872"/>
    </source>
</evidence>
<dbReference type="PANTHER" id="PTHR38011:SF11">
    <property type="entry name" value="2,5-DIAMINO-6-RIBOSYLAMINO-4(3H)-PYRIMIDINONE 5'-PHOSPHATE REDUCTASE"/>
    <property type="match status" value="1"/>
</dbReference>
<dbReference type="InterPro" id="IPR002734">
    <property type="entry name" value="RibDG_C"/>
</dbReference>
<protein>
    <submittedName>
        <fullName evidence="2">Dihydrofolate reductase</fullName>
    </submittedName>
</protein>
<evidence type="ECO:0000313" key="2">
    <source>
        <dbReference type="EMBL" id="MBP2326155.1"/>
    </source>
</evidence>
<feature type="domain" description="Bacterial bifunctional deaminase-reductase C-terminal" evidence="1">
    <location>
        <begin position="6"/>
        <end position="172"/>
    </location>
</feature>
<dbReference type="Gene3D" id="3.40.430.10">
    <property type="entry name" value="Dihydrofolate Reductase, subunit A"/>
    <property type="match status" value="1"/>
</dbReference>
<dbReference type="InterPro" id="IPR050765">
    <property type="entry name" value="Riboflavin_Biosynth_HTPR"/>
</dbReference>
<comment type="caution">
    <text evidence="2">The sequence shown here is derived from an EMBL/GenBank/DDBJ whole genome shotgun (WGS) entry which is preliminary data.</text>
</comment>
<accession>A0ABS4TP28</accession>
<dbReference type="Pfam" id="PF01872">
    <property type="entry name" value="RibD_C"/>
    <property type="match status" value="1"/>
</dbReference>
<dbReference type="InterPro" id="IPR024072">
    <property type="entry name" value="DHFR-like_dom_sf"/>
</dbReference>